<evidence type="ECO:0000313" key="8">
    <source>
        <dbReference type="EMBL" id="GHH80714.1"/>
    </source>
</evidence>
<sequence length="801" mass="87780">MPAARQSSIAPIKRSKQPFPPPAAETTPFRRPFLLLRPDRTITTRTARTTHTRTTLTARATRTACTIRGARTTRTTRTARSAGPPGDAVNSLIGRIPVLDVHPSVDCGRRPAKSVAGEAFDITATVFREGHEAVAANVVLRGPNGRGTPWIPMREAAPGTDRWVATVAPAVEGRWSYLVEGWSDPVTTWRRTARVKVPAGIDTELVLAEGAALYDRAAGGVPKSKGRREVVLAAADALRDTARPAADRLAAALAPEVDRVLARHPLRELVTASKRLPLLVERRRALFGSWYEFFPRSEGARATPGATEPSRGGTPGATEPGGPRTPGAAGPADGGTATRHPGRAAVRTRLTSGTFRTAAERLPAIAAMGFDVVYLPPIHPIGTTFRKGRDNSLAAGPDDVGVPWAIGSADGGHDAVHPDLGTIDDFDAFVRRAAGLRLEVALDLALQCSPDHPWVREHPEWFRHRPDGSIAHAENPPKKYQDIYPLSFDEDMPGLVAETTRILRFWMAHGVRIFRVDNPHTKPVVFWEQVIADINGTDPDVIFLAEAFTRPAMLRTLAAVGFQQSYTYFTWRNSKREITEYLTELSGETAAYLRPNLFVNTPDILHAYLQEGGRPAFEVRAVLAATLSPSWGVYSGFELCENTPLRTGSEEYLHSEKYELRPRDWDAAEREGRTIAPLIAALNRIRRRNPALQQLRNLHFHKTDDNSVIAYSKAAAGTRGSNTVLVVANLDPHHTHETTVSLDMPRLGFDWHEPLPVRDELTGETYHWGRANYVRLEPSRAAAHVFTVLRPSPPIGGSPTS</sequence>
<evidence type="ECO:0000256" key="3">
    <source>
        <dbReference type="ARBA" id="ARBA00023277"/>
    </source>
</evidence>
<evidence type="ECO:0000256" key="2">
    <source>
        <dbReference type="ARBA" id="ARBA00022679"/>
    </source>
</evidence>
<dbReference type="InterPro" id="IPR021828">
    <property type="entry name" value="GlgE_dom_N/S"/>
</dbReference>
<organism evidence="8 9">
    <name type="scientific">Streptomyces sulfonofaciens</name>
    <dbReference type="NCBI Taxonomy" id="68272"/>
    <lineage>
        <taxon>Bacteria</taxon>
        <taxon>Bacillati</taxon>
        <taxon>Actinomycetota</taxon>
        <taxon>Actinomycetes</taxon>
        <taxon>Kitasatosporales</taxon>
        <taxon>Streptomycetaceae</taxon>
        <taxon>Streptomyces</taxon>
    </lineage>
</organism>
<feature type="compositionally biased region" description="Low complexity" evidence="5">
    <location>
        <begin position="316"/>
        <end position="338"/>
    </location>
</feature>
<reference evidence="8" key="2">
    <citation type="submission" date="2020-09" db="EMBL/GenBank/DDBJ databases">
        <authorList>
            <person name="Sun Q."/>
            <person name="Ohkuma M."/>
        </authorList>
    </citation>
    <scope>NUCLEOTIDE SEQUENCE</scope>
    <source>
        <strain evidence="8">JCM 5069</strain>
    </source>
</reference>
<accession>A0A919GB65</accession>
<dbReference type="Gene3D" id="2.60.40.10">
    <property type="entry name" value="Immunoglobulins"/>
    <property type="match status" value="1"/>
</dbReference>
<dbReference type="Gene3D" id="2.60.40.1180">
    <property type="entry name" value="Golgi alpha-mannosidase II"/>
    <property type="match status" value="1"/>
</dbReference>
<comment type="similarity">
    <text evidence="4">Belongs to the glycosyl hydrolase 13 family. GlgE subfamily.</text>
</comment>
<dbReference type="SUPFAM" id="SSF51445">
    <property type="entry name" value="(Trans)glycosidases"/>
    <property type="match status" value="1"/>
</dbReference>
<feature type="binding site" evidence="4">
    <location>
        <position position="447"/>
    </location>
    <ligand>
        <name>alpha-maltose 1-phosphate</name>
        <dbReference type="ChEBI" id="CHEBI:63576"/>
    </ligand>
</feature>
<feature type="binding site" evidence="4">
    <location>
        <begin position="657"/>
        <end position="658"/>
    </location>
    <ligand>
        <name>alpha-maltose 1-phosphate</name>
        <dbReference type="ChEBI" id="CHEBI:63576"/>
    </ligand>
</feature>
<dbReference type="InterPro" id="IPR013783">
    <property type="entry name" value="Ig-like_fold"/>
</dbReference>
<dbReference type="Gene3D" id="1.20.58.80">
    <property type="entry name" value="Phosphotransferase system, lactose/cellobiose-type IIA subunit"/>
    <property type="match status" value="1"/>
</dbReference>
<comment type="function">
    <text evidence="4">Maltosyltransferase that uses maltose 1-phosphate (M1P) as the sugar donor to elongate linear or branched alpha-(1-&gt;4)-glucans. Is involved in a branched alpha-glucan biosynthetic pathway from trehalose, together with TreS, Mak and GlgB.</text>
</comment>
<feature type="binding site" evidence="4">
    <location>
        <position position="482"/>
    </location>
    <ligand>
        <name>alpha-maltose 1-phosphate</name>
        <dbReference type="ChEBI" id="CHEBI:63576"/>
    </ligand>
</feature>
<proteinExistence type="inferred from homology"/>
<feature type="region of interest" description="Disordered" evidence="5">
    <location>
        <begin position="1"/>
        <end position="31"/>
    </location>
</feature>
<gene>
    <name evidence="8" type="primary">glgE1</name>
    <name evidence="4" type="synonym">glgE</name>
    <name evidence="8" type="ORF">GCM10018793_36480</name>
</gene>
<dbReference type="InterPro" id="IPR013780">
    <property type="entry name" value="Glyco_hydro_b"/>
</dbReference>
<evidence type="ECO:0000313" key="9">
    <source>
        <dbReference type="Proteomes" id="UP000603708"/>
    </source>
</evidence>
<dbReference type="Gene3D" id="3.20.20.80">
    <property type="entry name" value="Glycosidases"/>
    <property type="match status" value="1"/>
</dbReference>
<keyword evidence="2 4" id="KW-0808">Transferase</keyword>
<dbReference type="GO" id="GO:0016758">
    <property type="term" value="F:hexosyltransferase activity"/>
    <property type="evidence" value="ECO:0007669"/>
    <property type="project" value="UniProtKB-UniRule"/>
</dbReference>
<dbReference type="CDD" id="cd11344">
    <property type="entry name" value="AmyAc_GlgE_like"/>
    <property type="match status" value="1"/>
</dbReference>
<reference evidence="8" key="1">
    <citation type="journal article" date="2014" name="Int. J. Syst. Evol. Microbiol.">
        <title>Complete genome sequence of Corynebacterium casei LMG S-19264T (=DSM 44701T), isolated from a smear-ripened cheese.</title>
        <authorList>
            <consortium name="US DOE Joint Genome Institute (JGI-PGF)"/>
            <person name="Walter F."/>
            <person name="Albersmeier A."/>
            <person name="Kalinowski J."/>
            <person name="Ruckert C."/>
        </authorList>
    </citation>
    <scope>NUCLEOTIDE SEQUENCE</scope>
    <source>
        <strain evidence="8">JCM 5069</strain>
    </source>
</reference>
<dbReference type="EC" id="2.4.99.16" evidence="4"/>
<dbReference type="EMBL" id="BNCD01000010">
    <property type="protein sequence ID" value="GHH80714.1"/>
    <property type="molecule type" value="Genomic_DNA"/>
</dbReference>
<feature type="site" description="Transition state stabilizer" evidence="4">
    <location>
        <position position="603"/>
    </location>
</feature>
<comment type="subunit">
    <text evidence="4">Homodimer.</text>
</comment>
<keyword evidence="9" id="KW-1185">Reference proteome</keyword>
<protein>
    <recommendedName>
        <fullName evidence="4">Alpha-1,4-glucan:maltose-1-phosphate maltosyltransferase</fullName>
        <shortName evidence="4">GMPMT</shortName>
        <ecNumber evidence="4">2.4.99.16</ecNumber>
    </recommendedName>
    <alternativeName>
        <fullName evidence="4">(1-&gt;4)-alpha-D-glucan:maltose-1-phosphate alpha-D-maltosyltransferase</fullName>
    </alternativeName>
</protein>
<evidence type="ECO:0000259" key="6">
    <source>
        <dbReference type="Pfam" id="PF11896"/>
    </source>
</evidence>
<evidence type="ECO:0000256" key="1">
    <source>
        <dbReference type="ARBA" id="ARBA00022676"/>
    </source>
</evidence>
<feature type="region of interest" description="Disordered" evidence="5">
    <location>
        <begin position="299"/>
        <end position="345"/>
    </location>
</feature>
<dbReference type="Proteomes" id="UP000603708">
    <property type="component" value="Unassembled WGS sequence"/>
</dbReference>
<feature type="active site" description="Proton donor" evidence="4">
    <location>
        <position position="546"/>
    </location>
</feature>
<dbReference type="GO" id="GO:0004553">
    <property type="term" value="F:hydrolase activity, hydrolyzing O-glycosyl compounds"/>
    <property type="evidence" value="ECO:0007669"/>
    <property type="project" value="InterPro"/>
</dbReference>
<feature type="domain" description="Alpha-1,4-glucan:maltose-1-phosphate maltosyltransferase C-terminal" evidence="7">
    <location>
        <begin position="700"/>
        <end position="788"/>
    </location>
</feature>
<dbReference type="InterPro" id="IPR049171">
    <property type="entry name" value="GLGE_C"/>
</dbReference>
<dbReference type="Pfam" id="PF21702">
    <property type="entry name" value="GLGE_C"/>
    <property type="match status" value="1"/>
</dbReference>
<dbReference type="PANTHER" id="PTHR47786:SF2">
    <property type="entry name" value="GLYCOSYL HYDROLASE FAMILY 13 CATALYTIC DOMAIN-CONTAINING PROTEIN"/>
    <property type="match status" value="1"/>
</dbReference>
<feature type="domain" description="Alpha-1,4-glucan:maltose-1-phosphate maltosyltransferase" evidence="6">
    <location>
        <begin position="94"/>
        <end position="282"/>
    </location>
</feature>
<keyword evidence="1 4" id="KW-0328">Glycosyltransferase</keyword>
<dbReference type="AlphaFoldDB" id="A0A919GB65"/>
<keyword evidence="3 4" id="KW-0119">Carbohydrate metabolism</keyword>
<name>A0A919GB65_9ACTN</name>
<dbReference type="InterPro" id="IPR026585">
    <property type="entry name" value="GlgE"/>
</dbReference>
<dbReference type="HAMAP" id="MF_02124">
    <property type="entry name" value="GlgE"/>
    <property type="match status" value="1"/>
</dbReference>
<feature type="binding site" evidence="4">
    <location>
        <position position="387"/>
    </location>
    <ligand>
        <name>alpha-maltose 1-phosphate</name>
        <dbReference type="ChEBI" id="CHEBI:63576"/>
    </ligand>
</feature>
<dbReference type="PANTHER" id="PTHR47786">
    <property type="entry name" value="ALPHA-1,4-GLUCAN:MALTOSE-1-PHOSPHATE MALTOSYLTRANSFERASE"/>
    <property type="match status" value="1"/>
</dbReference>
<evidence type="ECO:0000256" key="5">
    <source>
        <dbReference type="SAM" id="MobiDB-lite"/>
    </source>
</evidence>
<dbReference type="InterPro" id="IPR017853">
    <property type="entry name" value="GH"/>
</dbReference>
<feature type="binding site" evidence="4">
    <location>
        <position position="518"/>
    </location>
    <ligand>
        <name>alpha-maltose 1-phosphate</name>
        <dbReference type="ChEBI" id="CHEBI:63576"/>
    </ligand>
</feature>
<comment type="catalytic activity">
    <reaction evidence="4">
        <text>alpha-maltose 1-phosphate + [(1-&gt;4)-alpha-D-glucosyl](n) = [(1-&gt;4)-alpha-D-glucosyl](n+2) + phosphate</text>
        <dbReference type="Rhea" id="RHEA:42692"/>
        <dbReference type="Rhea" id="RHEA-COMP:9584"/>
        <dbReference type="Rhea" id="RHEA-COMP:10183"/>
        <dbReference type="ChEBI" id="CHEBI:15444"/>
        <dbReference type="ChEBI" id="CHEBI:43474"/>
        <dbReference type="ChEBI" id="CHEBI:63576"/>
        <dbReference type="EC" id="2.4.99.16"/>
    </reaction>
</comment>
<evidence type="ECO:0000256" key="4">
    <source>
        <dbReference type="HAMAP-Rule" id="MF_02124"/>
    </source>
</evidence>
<dbReference type="Pfam" id="PF11896">
    <property type="entry name" value="GlgE_dom_N_S"/>
    <property type="match status" value="1"/>
</dbReference>
<comment type="caution">
    <text evidence="8">The sequence shown here is derived from an EMBL/GenBank/DDBJ whole genome shotgun (WGS) entry which is preliminary data.</text>
</comment>
<evidence type="ECO:0000259" key="7">
    <source>
        <dbReference type="Pfam" id="PF21702"/>
    </source>
</evidence>
<dbReference type="GO" id="GO:0030979">
    <property type="term" value="P:alpha-glucan biosynthetic process"/>
    <property type="evidence" value="ECO:0007669"/>
    <property type="project" value="UniProtKB-UniRule"/>
</dbReference>
<feature type="active site" description="Nucleophile" evidence="4">
    <location>
        <position position="517"/>
    </location>
</feature>